<keyword evidence="8" id="KW-1185">Reference proteome</keyword>
<dbReference type="EMBL" id="AWXZ01000044">
    <property type="protein sequence ID" value="ESR22402.1"/>
    <property type="molecule type" value="Genomic_DNA"/>
</dbReference>
<keyword evidence="2 4" id="KW-0479">Metal-binding</keyword>
<proteinExistence type="predicted"/>
<dbReference type="SUPFAM" id="SSF46626">
    <property type="entry name" value="Cytochrome c"/>
    <property type="match status" value="1"/>
</dbReference>
<dbReference type="eggNOG" id="COG3488">
    <property type="taxonomic scope" value="Bacteria"/>
</dbReference>
<dbReference type="PANTHER" id="PTHR30600">
    <property type="entry name" value="CYTOCHROME C PEROXIDASE-RELATED"/>
    <property type="match status" value="1"/>
</dbReference>
<dbReference type="GO" id="GO:0046872">
    <property type="term" value="F:metal ion binding"/>
    <property type="evidence" value="ECO:0007669"/>
    <property type="project" value="UniProtKB-KW"/>
</dbReference>
<evidence type="ECO:0000256" key="2">
    <source>
        <dbReference type="ARBA" id="ARBA00022723"/>
    </source>
</evidence>
<dbReference type="InterPro" id="IPR009056">
    <property type="entry name" value="Cyt_c-like_dom"/>
</dbReference>
<name>V4QRP2_9HYPH</name>
<dbReference type="STRING" id="631454.N177_4132"/>
<dbReference type="Proteomes" id="UP000017819">
    <property type="component" value="Unassembled WGS sequence"/>
</dbReference>
<feature type="chain" id="PRO_5004726165" evidence="5">
    <location>
        <begin position="24"/>
        <end position="506"/>
    </location>
</feature>
<keyword evidence="1 4" id="KW-0349">Heme</keyword>
<dbReference type="GO" id="GO:0020037">
    <property type="term" value="F:heme binding"/>
    <property type="evidence" value="ECO:0007669"/>
    <property type="project" value="InterPro"/>
</dbReference>
<dbReference type="PIRSF" id="PIRSF028099">
    <property type="entry name" value="DUF1111"/>
    <property type="match status" value="1"/>
</dbReference>
<evidence type="ECO:0000313" key="7">
    <source>
        <dbReference type="EMBL" id="ESR22402.1"/>
    </source>
</evidence>
<keyword evidence="5" id="KW-0732">Signal</keyword>
<dbReference type="InterPro" id="IPR036909">
    <property type="entry name" value="Cyt_c-like_dom_sf"/>
</dbReference>
<protein>
    <submittedName>
        <fullName evidence="7">Putative thiol oxidoreductase with 2 cytochrome c heme-binding sites</fullName>
    </submittedName>
</protein>
<dbReference type="AlphaFoldDB" id="V4QRP2"/>
<dbReference type="Gene3D" id="1.10.760.10">
    <property type="entry name" value="Cytochrome c-like domain"/>
    <property type="match status" value="1"/>
</dbReference>
<evidence type="ECO:0000256" key="4">
    <source>
        <dbReference type="PROSITE-ProRule" id="PRU00433"/>
    </source>
</evidence>
<keyword evidence="3 4" id="KW-0408">Iron</keyword>
<evidence type="ECO:0000256" key="1">
    <source>
        <dbReference type="ARBA" id="ARBA00022617"/>
    </source>
</evidence>
<dbReference type="GO" id="GO:0009055">
    <property type="term" value="F:electron transfer activity"/>
    <property type="evidence" value="ECO:0007669"/>
    <property type="project" value="InterPro"/>
</dbReference>
<evidence type="ECO:0000259" key="6">
    <source>
        <dbReference type="PROSITE" id="PS51007"/>
    </source>
</evidence>
<comment type="caution">
    <text evidence="7">The sequence shown here is derived from an EMBL/GenBank/DDBJ whole genome shotgun (WGS) entry which is preliminary data.</text>
</comment>
<dbReference type="PROSITE" id="PS51007">
    <property type="entry name" value="CYTC"/>
    <property type="match status" value="1"/>
</dbReference>
<dbReference type="PATRIC" id="fig|631454.5.peg.4076"/>
<dbReference type="InterPro" id="IPR010538">
    <property type="entry name" value="DHOR"/>
</dbReference>
<dbReference type="RefSeq" id="WP_023434234.1">
    <property type="nucleotide sequence ID" value="NZ_AWXZ01000044.1"/>
</dbReference>
<reference evidence="7 8" key="1">
    <citation type="journal article" date="2014" name="Genome Announc.">
        <title>Draft Genome Sequence of Lutibaculum baratangense Strain AMV1T, Isolated from a Mud Volcano in Andamans, India.</title>
        <authorList>
            <person name="Singh A."/>
            <person name="Sreenivas A."/>
            <person name="Sathyanarayana Reddy G."/>
            <person name="Pinnaka A.K."/>
            <person name="Shivaji S."/>
        </authorList>
    </citation>
    <scope>NUCLEOTIDE SEQUENCE [LARGE SCALE GENOMIC DNA]</scope>
    <source>
        <strain evidence="7 8">AMV1</strain>
    </source>
</reference>
<dbReference type="Pfam" id="PF06537">
    <property type="entry name" value="DHOR"/>
    <property type="match status" value="2"/>
</dbReference>
<dbReference type="PANTHER" id="PTHR30600:SF4">
    <property type="entry name" value="CYTOCHROME C DOMAIN-CONTAINING PROTEIN"/>
    <property type="match status" value="1"/>
</dbReference>
<evidence type="ECO:0000256" key="3">
    <source>
        <dbReference type="ARBA" id="ARBA00023004"/>
    </source>
</evidence>
<dbReference type="GO" id="GO:0004130">
    <property type="term" value="F:cytochrome-c peroxidase activity"/>
    <property type="evidence" value="ECO:0007669"/>
    <property type="project" value="TreeGrafter"/>
</dbReference>
<accession>V4QRP2</accession>
<dbReference type="InterPro" id="IPR051395">
    <property type="entry name" value="Cytochrome_c_Peroxidase/MauG"/>
</dbReference>
<evidence type="ECO:0000313" key="8">
    <source>
        <dbReference type="Proteomes" id="UP000017819"/>
    </source>
</evidence>
<sequence length="506" mass="54236">MTSARLIALSFGVSTAMTLFAYAASEGPLAHRADLSEADRARIAGVTASTGDFTKAEPFEVNQGGATTVERFDRDAFSQFSANLPFEGRSDFAVGNGVFRKLWTPAPSSTTASDGLGPLFNSRGCQNCHLKDGRGQPPRDGAAGAESFVLGLSVPAPEGEPEFPQTVSELVVPEPTYGSQLQDLAAAGHAAEGRVVVTYGERAVQLSGGETASLRVPRYEIAELGYGPLHPDTMISPRVAPQMIGLGLLEFVHEGDILALADPDDEDGDGISGRPNWNVDVSTGEPALGRFGSKAIQPTVRQQAAFAFVTDMGLGNPDVPEPHGDCTEAQTSCIDAPVGQDYDGHEVPEELLALVTFYSRHLAVPARRDVEDPEVLRGKELFYQTGCVGCHHPKYVTRDDDEVPVALRRQLIWPYTDMLLHDMGDGLADRRPQGAASGREWRTPPLWGIGLTQAVSGHTLFLHDGRARSLLEAVLWHGGEAEATRDSVAAMTPDNRAALIRFLESL</sequence>
<feature type="domain" description="Cytochrome c" evidence="6">
    <location>
        <begin position="373"/>
        <end position="506"/>
    </location>
</feature>
<feature type="signal peptide" evidence="5">
    <location>
        <begin position="1"/>
        <end position="23"/>
    </location>
</feature>
<evidence type="ECO:0000256" key="5">
    <source>
        <dbReference type="SAM" id="SignalP"/>
    </source>
</evidence>
<dbReference type="OrthoDB" id="9805202at2"/>
<gene>
    <name evidence="7" type="ORF">N177_4132</name>
</gene>
<organism evidence="7 8">
    <name type="scientific">Lutibaculum baratangense AMV1</name>
    <dbReference type="NCBI Taxonomy" id="631454"/>
    <lineage>
        <taxon>Bacteria</taxon>
        <taxon>Pseudomonadati</taxon>
        <taxon>Pseudomonadota</taxon>
        <taxon>Alphaproteobacteria</taxon>
        <taxon>Hyphomicrobiales</taxon>
        <taxon>Tepidamorphaceae</taxon>
        <taxon>Lutibaculum</taxon>
    </lineage>
</organism>